<accession>A0ABW8UR31</accession>
<keyword evidence="2" id="KW-1185">Reference proteome</keyword>
<protein>
    <submittedName>
        <fullName evidence="1">Uncharacterized protein</fullName>
    </submittedName>
</protein>
<gene>
    <name evidence="1" type="ORF">ACERZ8_06790</name>
</gene>
<evidence type="ECO:0000313" key="2">
    <source>
        <dbReference type="Proteomes" id="UP001627408"/>
    </source>
</evidence>
<dbReference type="RefSeq" id="WP_407591447.1">
    <property type="nucleotide sequence ID" value="NZ_JBHDIY010000002.1"/>
</dbReference>
<comment type="caution">
    <text evidence="1">The sequence shown here is derived from an EMBL/GenBank/DDBJ whole genome shotgun (WGS) entry which is preliminary data.</text>
</comment>
<dbReference type="Proteomes" id="UP001627408">
    <property type="component" value="Unassembled WGS sequence"/>
</dbReference>
<dbReference type="EMBL" id="JBHDIY010000002">
    <property type="protein sequence ID" value="MFL4469585.1"/>
    <property type="molecule type" value="Genomic_DNA"/>
</dbReference>
<proteinExistence type="predicted"/>
<sequence length="299" mass="33940">MNKRPNYLIYAPSYDPDSGGAIFLHQLAHVLDSLGEDVRLWPWTMEKLSAPAWLKKLSRKPSSLWKNPKFDLNPDLNTRIARPSDLRPDSIVVYPEVTLGNPLHARNVVRWLLYRPGLKDPYAFTENEMFFRAGEMSDLPDLTGGAPDLYVWNRNRVYRNEQRADRAGACYMVRKGHEKPRIPETENAICIDGMSHAEVAEVFNRCDVFYSYDEATMYSQFAAICGCLSVIVPGLYASRADWVAAHPMGRYGVAYGLDDLDHARATQDQVGDMLDEKERDSRRTVEAFVAKTQAAFAGR</sequence>
<organism evidence="1 2">
    <name type="scientific">Tateyamaria armeniaca</name>
    <dbReference type="NCBI Taxonomy" id="2518930"/>
    <lineage>
        <taxon>Bacteria</taxon>
        <taxon>Pseudomonadati</taxon>
        <taxon>Pseudomonadota</taxon>
        <taxon>Alphaproteobacteria</taxon>
        <taxon>Rhodobacterales</taxon>
        <taxon>Roseobacteraceae</taxon>
        <taxon>Tateyamaria</taxon>
    </lineage>
</organism>
<name>A0ABW8UR31_9RHOB</name>
<reference evidence="1 2" key="1">
    <citation type="submission" date="2024-08" db="EMBL/GenBank/DDBJ databases">
        <title>Tateyamaria sp. nov., isolated from marine algae.</title>
        <authorList>
            <person name="Choi B.J."/>
            <person name="Kim J.M."/>
            <person name="Lee J.K."/>
            <person name="Choi D.G."/>
            <person name="Bayburt H."/>
            <person name="Baek J.H."/>
            <person name="Han D.M."/>
            <person name="Jeon C.O."/>
        </authorList>
    </citation>
    <scope>NUCLEOTIDE SEQUENCE [LARGE SCALE GENOMIC DNA]</scope>
    <source>
        <strain evidence="1 2">KMU-156</strain>
    </source>
</reference>
<evidence type="ECO:0000313" key="1">
    <source>
        <dbReference type="EMBL" id="MFL4469585.1"/>
    </source>
</evidence>